<dbReference type="EMBL" id="JAAAIM010000424">
    <property type="protein sequence ID" value="KAG0288252.1"/>
    <property type="molecule type" value="Genomic_DNA"/>
</dbReference>
<sequence length="259" mass="28773">MAFAVLVNLVIVIACHSWLIPSNNKSIAETNGYAPYPVYKYSWKDYAGKKPLIANKYARAVLMLLHALFLICVQLRDVDNMLQTAKMTNERFPKLSPYDPFSCAPPPQLLENCGRPNRAARTFYTDKLDVVARMETITANVVGYERILFARPELYDLLYRQVPSSKDEGGVTITLGDNTTARGDILVGADGAHSAVRNHLYKAMDKQGLLPKSDTGAMSVAYVSMLGTTDALDPTQYPCALKEYCDINYVIGDKKTFTP</sequence>
<evidence type="ECO:0000313" key="2">
    <source>
        <dbReference type="EMBL" id="KAG0288252.1"/>
    </source>
</evidence>
<accession>A0ABQ7JZM4</accession>
<dbReference type="SUPFAM" id="SSF51905">
    <property type="entry name" value="FAD/NAD(P)-binding domain"/>
    <property type="match status" value="1"/>
</dbReference>
<feature type="signal peptide" evidence="1">
    <location>
        <begin position="1"/>
        <end position="17"/>
    </location>
</feature>
<dbReference type="Gene3D" id="3.50.50.60">
    <property type="entry name" value="FAD/NAD(P)-binding domain"/>
    <property type="match status" value="1"/>
</dbReference>
<protein>
    <recommendedName>
        <fullName evidence="4">FAD-binding domain-containing protein</fullName>
    </recommendedName>
</protein>
<evidence type="ECO:0000313" key="3">
    <source>
        <dbReference type="Proteomes" id="UP001194696"/>
    </source>
</evidence>
<feature type="chain" id="PRO_5045867759" description="FAD-binding domain-containing protein" evidence="1">
    <location>
        <begin position="18"/>
        <end position="259"/>
    </location>
</feature>
<gene>
    <name evidence="2" type="ORF">BGZ96_007956</name>
</gene>
<dbReference type="InterPro" id="IPR050562">
    <property type="entry name" value="FAD_mOase_fung"/>
</dbReference>
<keyword evidence="3" id="KW-1185">Reference proteome</keyword>
<proteinExistence type="predicted"/>
<comment type="caution">
    <text evidence="2">The sequence shown here is derived from an EMBL/GenBank/DDBJ whole genome shotgun (WGS) entry which is preliminary data.</text>
</comment>
<organism evidence="2 3">
    <name type="scientific">Linnemannia gamsii</name>
    <dbReference type="NCBI Taxonomy" id="64522"/>
    <lineage>
        <taxon>Eukaryota</taxon>
        <taxon>Fungi</taxon>
        <taxon>Fungi incertae sedis</taxon>
        <taxon>Mucoromycota</taxon>
        <taxon>Mortierellomycotina</taxon>
        <taxon>Mortierellomycetes</taxon>
        <taxon>Mortierellales</taxon>
        <taxon>Mortierellaceae</taxon>
        <taxon>Linnemannia</taxon>
    </lineage>
</organism>
<dbReference type="InterPro" id="IPR036188">
    <property type="entry name" value="FAD/NAD-bd_sf"/>
</dbReference>
<keyword evidence="1" id="KW-0732">Signal</keyword>
<evidence type="ECO:0008006" key="4">
    <source>
        <dbReference type="Google" id="ProtNLM"/>
    </source>
</evidence>
<dbReference type="PANTHER" id="PTHR47356">
    <property type="entry name" value="FAD-DEPENDENT MONOOXYGENASE ASQG-RELATED"/>
    <property type="match status" value="1"/>
</dbReference>
<evidence type="ECO:0000256" key="1">
    <source>
        <dbReference type="SAM" id="SignalP"/>
    </source>
</evidence>
<reference evidence="2 3" key="1">
    <citation type="journal article" date="2020" name="Fungal Divers.">
        <title>Resolving the Mortierellaceae phylogeny through synthesis of multi-gene phylogenetics and phylogenomics.</title>
        <authorList>
            <person name="Vandepol N."/>
            <person name="Liber J."/>
            <person name="Desiro A."/>
            <person name="Na H."/>
            <person name="Kennedy M."/>
            <person name="Barry K."/>
            <person name="Grigoriev I.V."/>
            <person name="Miller A.N."/>
            <person name="O'Donnell K."/>
            <person name="Stajich J.E."/>
            <person name="Bonito G."/>
        </authorList>
    </citation>
    <scope>NUCLEOTIDE SEQUENCE [LARGE SCALE GENOMIC DNA]</scope>
    <source>
        <strain evidence="2 3">AD045</strain>
    </source>
</reference>
<dbReference type="PANTHER" id="PTHR47356:SF2">
    <property type="entry name" value="FAD-BINDING DOMAIN-CONTAINING PROTEIN-RELATED"/>
    <property type="match status" value="1"/>
</dbReference>
<dbReference type="Proteomes" id="UP001194696">
    <property type="component" value="Unassembled WGS sequence"/>
</dbReference>
<name>A0ABQ7JZM4_9FUNG</name>